<evidence type="ECO:0000313" key="2">
    <source>
        <dbReference type="Proteomes" id="UP000230750"/>
    </source>
</evidence>
<dbReference type="AlphaFoldDB" id="A0A2G8KWR6"/>
<protein>
    <submittedName>
        <fullName evidence="1">Uncharacterized protein</fullName>
    </submittedName>
</protein>
<dbReference type="Gene3D" id="1.10.287.160">
    <property type="entry name" value="HR1 repeat"/>
    <property type="match status" value="1"/>
</dbReference>
<comment type="caution">
    <text evidence="1">The sequence shown here is derived from an EMBL/GenBank/DDBJ whole genome shotgun (WGS) entry which is preliminary data.</text>
</comment>
<accession>A0A2G8KWR6</accession>
<evidence type="ECO:0000313" key="1">
    <source>
        <dbReference type="EMBL" id="PIK52441.1"/>
    </source>
</evidence>
<keyword evidence="2" id="KW-1185">Reference proteome</keyword>
<gene>
    <name evidence="1" type="ORF">BSL78_10645</name>
</gene>
<dbReference type="Proteomes" id="UP000230750">
    <property type="component" value="Unassembled WGS sequence"/>
</dbReference>
<reference evidence="1 2" key="1">
    <citation type="journal article" date="2017" name="PLoS Biol.">
        <title>The sea cucumber genome provides insights into morphological evolution and visceral regeneration.</title>
        <authorList>
            <person name="Zhang X."/>
            <person name="Sun L."/>
            <person name="Yuan J."/>
            <person name="Sun Y."/>
            <person name="Gao Y."/>
            <person name="Zhang L."/>
            <person name="Li S."/>
            <person name="Dai H."/>
            <person name="Hamel J.F."/>
            <person name="Liu C."/>
            <person name="Yu Y."/>
            <person name="Liu S."/>
            <person name="Lin W."/>
            <person name="Guo K."/>
            <person name="Jin S."/>
            <person name="Xu P."/>
            <person name="Storey K.B."/>
            <person name="Huan P."/>
            <person name="Zhang T."/>
            <person name="Zhou Y."/>
            <person name="Zhang J."/>
            <person name="Lin C."/>
            <person name="Li X."/>
            <person name="Xing L."/>
            <person name="Huo D."/>
            <person name="Sun M."/>
            <person name="Wang L."/>
            <person name="Mercier A."/>
            <person name="Li F."/>
            <person name="Yang H."/>
            <person name="Xiang J."/>
        </authorList>
    </citation>
    <scope>NUCLEOTIDE SEQUENCE [LARGE SCALE GENOMIC DNA]</scope>
    <source>
        <strain evidence="1">Shaxun</strain>
        <tissue evidence="1">Muscle</tissue>
    </source>
</reference>
<dbReference type="EMBL" id="MRZV01000328">
    <property type="protein sequence ID" value="PIK52441.1"/>
    <property type="molecule type" value="Genomic_DNA"/>
</dbReference>
<organism evidence="1 2">
    <name type="scientific">Stichopus japonicus</name>
    <name type="common">Sea cucumber</name>
    <dbReference type="NCBI Taxonomy" id="307972"/>
    <lineage>
        <taxon>Eukaryota</taxon>
        <taxon>Metazoa</taxon>
        <taxon>Echinodermata</taxon>
        <taxon>Eleutherozoa</taxon>
        <taxon>Echinozoa</taxon>
        <taxon>Holothuroidea</taxon>
        <taxon>Aspidochirotacea</taxon>
        <taxon>Aspidochirotida</taxon>
        <taxon>Stichopodidae</taxon>
        <taxon>Apostichopus</taxon>
    </lineage>
</organism>
<proteinExistence type="predicted"/>
<feature type="non-terminal residue" evidence="1">
    <location>
        <position position="86"/>
    </location>
</feature>
<name>A0A2G8KWR6_STIJA</name>
<sequence>MWQFWCLLTKQKDYRDLSQEILNLKCHEAKVEQQLSCLQEKLQGIDPDQLPLGIDLKDQQSLGQIPQTGTASRTIKLPSIFKPDKG</sequence>